<proteinExistence type="predicted"/>
<feature type="region of interest" description="Disordered" evidence="1">
    <location>
        <begin position="1"/>
        <end position="25"/>
    </location>
</feature>
<feature type="region of interest" description="Disordered" evidence="1">
    <location>
        <begin position="37"/>
        <end position="61"/>
    </location>
</feature>
<protein>
    <submittedName>
        <fullName evidence="2">Uncharacterized protein</fullName>
    </submittedName>
</protein>
<dbReference type="EMBL" id="JMCC02000013">
    <property type="protein sequence ID" value="KIG18277.1"/>
    <property type="molecule type" value="Genomic_DNA"/>
</dbReference>
<evidence type="ECO:0000256" key="1">
    <source>
        <dbReference type="SAM" id="MobiDB-lite"/>
    </source>
</evidence>
<comment type="caution">
    <text evidence="2">The sequence shown here is derived from an EMBL/GenBank/DDBJ whole genome shotgun (WGS) entry which is preliminary data.</text>
</comment>
<dbReference type="AlphaFoldDB" id="A0A0C2DF73"/>
<accession>A0A0C2DF73</accession>
<feature type="compositionally biased region" description="Basic and acidic residues" evidence="1">
    <location>
        <begin position="51"/>
        <end position="61"/>
    </location>
</feature>
<reference evidence="2 3" key="1">
    <citation type="submission" date="2014-12" db="EMBL/GenBank/DDBJ databases">
        <title>Genome assembly of Enhygromyxa salina DSM 15201.</title>
        <authorList>
            <person name="Sharma G."/>
            <person name="Subramanian S."/>
        </authorList>
    </citation>
    <scope>NUCLEOTIDE SEQUENCE [LARGE SCALE GENOMIC DNA]</scope>
    <source>
        <strain evidence="2 3">DSM 15201</strain>
    </source>
</reference>
<dbReference type="Proteomes" id="UP000031599">
    <property type="component" value="Unassembled WGS sequence"/>
</dbReference>
<evidence type="ECO:0000313" key="3">
    <source>
        <dbReference type="Proteomes" id="UP000031599"/>
    </source>
</evidence>
<organism evidence="2 3">
    <name type="scientific">Enhygromyxa salina</name>
    <dbReference type="NCBI Taxonomy" id="215803"/>
    <lineage>
        <taxon>Bacteria</taxon>
        <taxon>Pseudomonadati</taxon>
        <taxon>Myxococcota</taxon>
        <taxon>Polyangia</taxon>
        <taxon>Nannocystales</taxon>
        <taxon>Nannocystaceae</taxon>
        <taxon>Enhygromyxa</taxon>
    </lineage>
</organism>
<gene>
    <name evidence="2" type="ORF">DB30_01386</name>
</gene>
<evidence type="ECO:0000313" key="2">
    <source>
        <dbReference type="EMBL" id="KIG18277.1"/>
    </source>
</evidence>
<sequence length="61" mass="6679">MRKVRVGRGCHGPRSMSDRPLSVERVSAKTVPADVRLTHPSRSIEQAARASGERRAPVDLS</sequence>
<name>A0A0C2DF73_9BACT</name>